<dbReference type="Proteomes" id="UP000327085">
    <property type="component" value="Chromosome 1"/>
</dbReference>
<organism evidence="3 4">
    <name type="scientific">Prunus dulcis</name>
    <name type="common">Almond</name>
    <name type="synonym">Amygdalus dulcis</name>
    <dbReference type="NCBI Taxonomy" id="3755"/>
    <lineage>
        <taxon>Eukaryota</taxon>
        <taxon>Viridiplantae</taxon>
        <taxon>Streptophyta</taxon>
        <taxon>Embryophyta</taxon>
        <taxon>Tracheophyta</taxon>
        <taxon>Spermatophyta</taxon>
        <taxon>Magnoliopsida</taxon>
        <taxon>eudicotyledons</taxon>
        <taxon>Gunneridae</taxon>
        <taxon>Pentapetalae</taxon>
        <taxon>rosids</taxon>
        <taxon>fabids</taxon>
        <taxon>Rosales</taxon>
        <taxon>Rosaceae</taxon>
        <taxon>Amygdaloideae</taxon>
        <taxon>Amygdaleae</taxon>
        <taxon>Prunus</taxon>
    </lineage>
</organism>
<dbReference type="AlphaFoldDB" id="A0A5E4G5W8"/>
<sequence length="350" mass="37979">MNVCRNFVSAVVVWVMCSKSVLSSTKQPNRQMKSHTVAGLRLQRIFILLGQAILSETNGSGMGTKKTQGLAEEGGSGAHGEWLVRQGASIHAQQLGSEAEGDGVKEKEMEAERQKGNSSGEKVAESSLGLLSKQRVGERRQPPREADREAVAGVGPASNGGSGHLRILLTWQRPKTQQIRSNSTIKAVETKALKEDVSIKTVVARFKAVVGEEGRDSLNNPLGHNPPRSIESGLGTLSGAQMNVELGPESEPEQLEDPMQYEAQAEQEHKHKANSKSGRGSWNRQARTRSFSINPHEGDTSEVRGWSGKRRARELTEAGRVVTKRPKESDTMTICSTKVVGSAGLTYHEQ</sequence>
<feature type="compositionally biased region" description="Polar residues" evidence="1">
    <location>
        <begin position="275"/>
        <end position="293"/>
    </location>
</feature>
<feature type="compositionally biased region" description="Basic and acidic residues" evidence="1">
    <location>
        <begin position="135"/>
        <end position="150"/>
    </location>
</feature>
<feature type="signal peptide" evidence="2">
    <location>
        <begin position="1"/>
        <end position="23"/>
    </location>
</feature>
<feature type="region of interest" description="Disordered" evidence="1">
    <location>
        <begin position="58"/>
        <end position="77"/>
    </location>
</feature>
<feature type="chain" id="PRO_5022709492" evidence="2">
    <location>
        <begin position="24"/>
        <end position="350"/>
    </location>
</feature>
<dbReference type="EMBL" id="CABIKO010000372">
    <property type="protein sequence ID" value="VVA35124.1"/>
    <property type="molecule type" value="Genomic_DNA"/>
</dbReference>
<accession>A0A5E4G5W8</accession>
<name>A0A5E4G5W8_PRUDU</name>
<reference evidence="4" key="1">
    <citation type="journal article" date="2020" name="Plant J.">
        <title>Transposons played a major role in the diversification between the closely related almond and peach genomes: results from the almond genome sequence.</title>
        <authorList>
            <person name="Alioto T."/>
            <person name="Alexiou K.G."/>
            <person name="Bardil A."/>
            <person name="Barteri F."/>
            <person name="Castanera R."/>
            <person name="Cruz F."/>
            <person name="Dhingra A."/>
            <person name="Duval H."/>
            <person name="Fernandez I Marti A."/>
            <person name="Frias L."/>
            <person name="Galan B."/>
            <person name="Garcia J.L."/>
            <person name="Howad W."/>
            <person name="Gomez-Garrido J."/>
            <person name="Gut M."/>
            <person name="Julca I."/>
            <person name="Morata J."/>
            <person name="Puigdomenech P."/>
            <person name="Ribeca P."/>
            <person name="Rubio Cabetas M.J."/>
            <person name="Vlasova A."/>
            <person name="Wirthensohn M."/>
            <person name="Garcia-Mas J."/>
            <person name="Gabaldon T."/>
            <person name="Casacuberta J.M."/>
            <person name="Arus P."/>
        </authorList>
    </citation>
    <scope>NUCLEOTIDE SEQUENCE [LARGE SCALE GENOMIC DNA]</scope>
    <source>
        <strain evidence="4">cv. Texas</strain>
    </source>
</reference>
<protein>
    <submittedName>
        <fullName evidence="3">Uncharacterized protein</fullName>
    </submittedName>
</protein>
<evidence type="ECO:0000256" key="2">
    <source>
        <dbReference type="SAM" id="SignalP"/>
    </source>
</evidence>
<feature type="compositionally biased region" description="Basic and acidic residues" evidence="1">
    <location>
        <begin position="102"/>
        <end position="115"/>
    </location>
</feature>
<keyword evidence="2" id="KW-0732">Signal</keyword>
<feature type="region of interest" description="Disordered" evidence="1">
    <location>
        <begin position="94"/>
        <end position="159"/>
    </location>
</feature>
<gene>
    <name evidence="3" type="ORF">ALMOND_2B020795</name>
</gene>
<dbReference type="InParanoid" id="A0A5E4G5W8"/>
<feature type="region of interest" description="Disordered" evidence="1">
    <location>
        <begin position="247"/>
        <end position="330"/>
    </location>
</feature>
<dbReference type="Gramene" id="VVA35124">
    <property type="protein sequence ID" value="VVA35124"/>
    <property type="gene ID" value="Prudul26B020795"/>
</dbReference>
<evidence type="ECO:0000256" key="1">
    <source>
        <dbReference type="SAM" id="MobiDB-lite"/>
    </source>
</evidence>
<proteinExistence type="predicted"/>
<feature type="region of interest" description="Disordered" evidence="1">
    <location>
        <begin position="214"/>
        <end position="235"/>
    </location>
</feature>
<evidence type="ECO:0000313" key="3">
    <source>
        <dbReference type="EMBL" id="VVA35124.1"/>
    </source>
</evidence>
<evidence type="ECO:0000313" key="4">
    <source>
        <dbReference type="Proteomes" id="UP000327085"/>
    </source>
</evidence>